<dbReference type="Pfam" id="PF04347">
    <property type="entry name" value="FliO"/>
    <property type="match status" value="1"/>
</dbReference>
<evidence type="ECO:0000313" key="10">
    <source>
        <dbReference type="EMBL" id="ANC91550.1"/>
    </source>
</evidence>
<name>A0A160JFB5_9PROT</name>
<evidence type="ECO:0008006" key="12">
    <source>
        <dbReference type="Google" id="ProtNLM"/>
    </source>
</evidence>
<evidence type="ECO:0000313" key="11">
    <source>
        <dbReference type="Proteomes" id="UP000077405"/>
    </source>
</evidence>
<keyword evidence="11" id="KW-1185">Reference proteome</keyword>
<evidence type="ECO:0000256" key="7">
    <source>
        <dbReference type="ARBA" id="ARBA00023143"/>
    </source>
</evidence>
<gene>
    <name evidence="10" type="ORF">A6A40_06340</name>
</gene>
<dbReference type="RefSeq" id="WP_063634647.1">
    <property type="nucleotide sequence ID" value="NZ_CP015285.1"/>
</dbReference>
<evidence type="ECO:0000256" key="1">
    <source>
        <dbReference type="ARBA" id="ARBA00004117"/>
    </source>
</evidence>
<evidence type="ECO:0000256" key="9">
    <source>
        <dbReference type="SAM" id="Phobius"/>
    </source>
</evidence>
<evidence type="ECO:0000256" key="2">
    <source>
        <dbReference type="ARBA" id="ARBA00004236"/>
    </source>
</evidence>
<dbReference type="GO" id="GO:0005886">
    <property type="term" value="C:plasma membrane"/>
    <property type="evidence" value="ECO:0007669"/>
    <property type="project" value="UniProtKB-SubCell"/>
</dbReference>
<dbReference type="OrthoDB" id="8456606at2"/>
<dbReference type="PANTHER" id="PTHR38766">
    <property type="entry name" value="FLAGELLAR PROTEIN FLIO"/>
    <property type="match status" value="1"/>
</dbReference>
<dbReference type="GO" id="GO:0044781">
    <property type="term" value="P:bacterial-type flagellum organization"/>
    <property type="evidence" value="ECO:0007669"/>
    <property type="project" value="InterPro"/>
</dbReference>
<organism evidence="10 11">
    <name type="scientific">Azospirillum humicireducens</name>
    <dbReference type="NCBI Taxonomy" id="1226968"/>
    <lineage>
        <taxon>Bacteria</taxon>
        <taxon>Pseudomonadati</taxon>
        <taxon>Pseudomonadota</taxon>
        <taxon>Alphaproteobacteria</taxon>
        <taxon>Rhodospirillales</taxon>
        <taxon>Azospirillaceae</taxon>
        <taxon>Azospirillum</taxon>
    </lineage>
</organism>
<evidence type="ECO:0000256" key="8">
    <source>
        <dbReference type="ARBA" id="ARBA00037937"/>
    </source>
</evidence>
<evidence type="ECO:0000256" key="5">
    <source>
        <dbReference type="ARBA" id="ARBA00022989"/>
    </source>
</evidence>
<evidence type="ECO:0000256" key="6">
    <source>
        <dbReference type="ARBA" id="ARBA00023136"/>
    </source>
</evidence>
<proteinExistence type="inferred from homology"/>
<keyword evidence="3" id="KW-1003">Cell membrane</keyword>
<comment type="similarity">
    <text evidence="8">Belongs to the FliO/MopB family.</text>
</comment>
<keyword evidence="5 9" id="KW-1133">Transmembrane helix</keyword>
<dbReference type="InterPro" id="IPR052205">
    <property type="entry name" value="FliO/MopB"/>
</dbReference>
<sequence length="117" mass="12660">MDLDQYIRFLMALFFVVALIMVVAWVMRRLGMAGGTVRGRARQRRLSVVEALPIDAKRRLVLVRRDDREHLILLSANGDLLVDSAPAGGFDSALAMSADTAPVTSPAAPVATGSQPQ</sequence>
<accession>A0A160JFB5</accession>
<dbReference type="KEGG" id="ahu:A6A40_06340"/>
<keyword evidence="4 9" id="KW-0812">Transmembrane</keyword>
<dbReference type="EMBL" id="CP015285">
    <property type="protein sequence ID" value="ANC91550.1"/>
    <property type="molecule type" value="Genomic_DNA"/>
</dbReference>
<reference evidence="10 11" key="1">
    <citation type="journal article" date="2013" name="Int. J. Syst. Evol. Microbiol.">
        <title>Azospirillum humicireducens sp. nov., a nitrogen-fixing bacterium isolated from a microbial fuel cell.</title>
        <authorList>
            <person name="Zhou S."/>
            <person name="Han L."/>
            <person name="Wang Y."/>
            <person name="Yang G."/>
            <person name="Zhuang L."/>
            <person name="Hu P."/>
        </authorList>
    </citation>
    <scope>NUCLEOTIDE SEQUENCE [LARGE SCALE GENOMIC DNA]</scope>
    <source>
        <strain evidence="10 11">SgZ-5</strain>
    </source>
</reference>
<dbReference type="Proteomes" id="UP000077405">
    <property type="component" value="Chromosome"/>
</dbReference>
<dbReference type="PANTHER" id="PTHR38766:SF1">
    <property type="entry name" value="FLAGELLAR PROTEIN FLIO"/>
    <property type="match status" value="1"/>
</dbReference>
<dbReference type="GO" id="GO:0009425">
    <property type="term" value="C:bacterial-type flagellum basal body"/>
    <property type="evidence" value="ECO:0007669"/>
    <property type="project" value="UniProtKB-SubCell"/>
</dbReference>
<comment type="subcellular location">
    <subcellularLocation>
        <location evidence="1">Bacterial flagellum basal body</location>
    </subcellularLocation>
    <subcellularLocation>
        <location evidence="2">Cell membrane</location>
    </subcellularLocation>
</comment>
<dbReference type="STRING" id="1226968.A6A40_06340"/>
<dbReference type="AlphaFoldDB" id="A0A160JFB5"/>
<keyword evidence="6 9" id="KW-0472">Membrane</keyword>
<feature type="transmembrane region" description="Helical" evidence="9">
    <location>
        <begin position="6"/>
        <end position="26"/>
    </location>
</feature>
<keyword evidence="7" id="KW-0975">Bacterial flagellum</keyword>
<dbReference type="InterPro" id="IPR022781">
    <property type="entry name" value="Flagellar_biosynth_FliO"/>
</dbReference>
<evidence type="ECO:0000256" key="4">
    <source>
        <dbReference type="ARBA" id="ARBA00022692"/>
    </source>
</evidence>
<protein>
    <recommendedName>
        <fullName evidence="12">Flagellar assembly protein FliO</fullName>
    </recommendedName>
</protein>
<evidence type="ECO:0000256" key="3">
    <source>
        <dbReference type="ARBA" id="ARBA00022475"/>
    </source>
</evidence>